<accession>A0A955RII8</accession>
<reference evidence="2" key="1">
    <citation type="submission" date="2020-04" db="EMBL/GenBank/DDBJ databases">
        <authorList>
            <person name="Zhang T."/>
        </authorList>
    </citation>
    <scope>NUCLEOTIDE SEQUENCE</scope>
    <source>
        <strain evidence="2">HKST-UBA14</strain>
    </source>
</reference>
<gene>
    <name evidence="2" type="ORF">KC909_00215</name>
</gene>
<evidence type="ECO:0000256" key="1">
    <source>
        <dbReference type="SAM" id="Coils"/>
    </source>
</evidence>
<dbReference type="EMBL" id="JAGQLK010000003">
    <property type="protein sequence ID" value="MCA9382768.1"/>
    <property type="molecule type" value="Genomic_DNA"/>
</dbReference>
<evidence type="ECO:0000313" key="2">
    <source>
        <dbReference type="EMBL" id="MCA9382768.1"/>
    </source>
</evidence>
<proteinExistence type="predicted"/>
<dbReference type="AlphaFoldDB" id="A0A955RII8"/>
<name>A0A955RII8_9BACT</name>
<feature type="coiled-coil region" evidence="1">
    <location>
        <begin position="94"/>
        <end position="121"/>
    </location>
</feature>
<comment type="caution">
    <text evidence="2">The sequence shown here is derived from an EMBL/GenBank/DDBJ whole genome shotgun (WGS) entry which is preliminary data.</text>
</comment>
<keyword evidence="1" id="KW-0175">Coiled coil</keyword>
<reference evidence="2" key="2">
    <citation type="journal article" date="2021" name="Microbiome">
        <title>Successional dynamics and alternative stable states in a saline activated sludge microbial community over 9 years.</title>
        <authorList>
            <person name="Wang Y."/>
            <person name="Ye J."/>
            <person name="Ju F."/>
            <person name="Liu L."/>
            <person name="Boyd J.A."/>
            <person name="Deng Y."/>
            <person name="Parks D.H."/>
            <person name="Jiang X."/>
            <person name="Yin X."/>
            <person name="Woodcroft B.J."/>
            <person name="Tyson G.W."/>
            <person name="Hugenholtz P."/>
            <person name="Polz M.F."/>
            <person name="Zhang T."/>
        </authorList>
    </citation>
    <scope>NUCLEOTIDE SEQUENCE</scope>
    <source>
        <strain evidence="2">HKST-UBA14</strain>
    </source>
</reference>
<organism evidence="2 3">
    <name type="scientific">Candidatus Dojkabacteria bacterium</name>
    <dbReference type="NCBI Taxonomy" id="2099670"/>
    <lineage>
        <taxon>Bacteria</taxon>
        <taxon>Candidatus Dojkabacteria</taxon>
    </lineage>
</organism>
<protein>
    <submittedName>
        <fullName evidence="2">Uncharacterized protein</fullName>
    </submittedName>
</protein>
<dbReference type="Proteomes" id="UP000783287">
    <property type="component" value="Unassembled WGS sequence"/>
</dbReference>
<evidence type="ECO:0000313" key="3">
    <source>
        <dbReference type="Proteomes" id="UP000783287"/>
    </source>
</evidence>
<sequence length="122" mass="14369">MDKKAEELLVKIRELIKEEGIANMSRIEDREQLINEFILPALDRSKDIQKDLYSDFTHQSSGLLSKVKRTIITKLANITRNVVEKSFMRQQKFNNNTKLLLEHLVEENKMLRDKIEKIEQNG</sequence>